<evidence type="ECO:0000313" key="1">
    <source>
        <dbReference type="EMBL" id="MDT0551364.1"/>
    </source>
</evidence>
<accession>A0ABU2XZM0</accession>
<dbReference type="InterPro" id="IPR050206">
    <property type="entry name" value="FtsK/SpoIIIE/SftA"/>
</dbReference>
<sequence>HPDFIQLFDRICRVGRSLRVHLLLATQSLNTGGVRIDKLEPNLTYRIALRTTSSSESKAVIGTPEAQYITNKESGVGFLRVGMEDPVKFSTLFTGANYVPEVEDSGDGEARPREKRQSRVRIHQFTTTPIFDTAVS</sequence>
<dbReference type="Gene3D" id="3.40.50.300">
    <property type="entry name" value="P-loop containing nucleotide triphosphate hydrolases"/>
    <property type="match status" value="1"/>
</dbReference>
<dbReference type="PANTHER" id="PTHR22683:SF1">
    <property type="entry name" value="TYPE VII SECRETION SYSTEM PROTEIN ESSC"/>
    <property type="match status" value="1"/>
</dbReference>
<evidence type="ECO:0000313" key="2">
    <source>
        <dbReference type="Proteomes" id="UP001180754"/>
    </source>
</evidence>
<reference evidence="1" key="1">
    <citation type="submission" date="2024-05" db="EMBL/GenBank/DDBJ databases">
        <title>30 novel species of actinomycetes from the DSMZ collection.</title>
        <authorList>
            <person name="Nouioui I."/>
        </authorList>
    </citation>
    <scope>NUCLEOTIDE SEQUENCE</scope>
    <source>
        <strain evidence="1">DSM 41529</strain>
    </source>
</reference>
<protein>
    <submittedName>
        <fullName evidence="1">Uncharacterized protein</fullName>
    </submittedName>
</protein>
<gene>
    <name evidence="1" type="ORF">RND15_53310</name>
</gene>
<dbReference type="EMBL" id="JAVRFD010001015">
    <property type="protein sequence ID" value="MDT0551364.1"/>
    <property type="molecule type" value="Genomic_DNA"/>
</dbReference>
<feature type="non-terminal residue" evidence="1">
    <location>
        <position position="1"/>
    </location>
</feature>
<comment type="caution">
    <text evidence="1">The sequence shown here is derived from an EMBL/GenBank/DDBJ whole genome shotgun (WGS) entry which is preliminary data.</text>
</comment>
<proteinExistence type="predicted"/>
<organism evidence="1 2">
    <name type="scientific">Streptomyces lonegramiae</name>
    <dbReference type="NCBI Taxonomy" id="3075524"/>
    <lineage>
        <taxon>Bacteria</taxon>
        <taxon>Bacillati</taxon>
        <taxon>Actinomycetota</taxon>
        <taxon>Actinomycetes</taxon>
        <taxon>Kitasatosporales</taxon>
        <taxon>Streptomycetaceae</taxon>
        <taxon>Streptomyces</taxon>
    </lineage>
</organism>
<dbReference type="PANTHER" id="PTHR22683">
    <property type="entry name" value="SPORULATION PROTEIN RELATED"/>
    <property type="match status" value="1"/>
</dbReference>
<dbReference type="Proteomes" id="UP001180754">
    <property type="component" value="Unassembled WGS sequence"/>
</dbReference>
<keyword evidence="2" id="KW-1185">Reference proteome</keyword>
<name>A0ABU2XZM0_9ACTN</name>
<dbReference type="InterPro" id="IPR027417">
    <property type="entry name" value="P-loop_NTPase"/>
</dbReference>